<protein>
    <recommendedName>
        <fullName evidence="3">RNA-directed DNA polymerase, eukaryota, reverse transcriptase zinc-binding domain protein</fullName>
    </recommendedName>
</protein>
<proteinExistence type="predicted"/>
<gene>
    <name evidence="1" type="ORF">Tco_1016054</name>
</gene>
<evidence type="ECO:0008006" key="3">
    <source>
        <dbReference type="Google" id="ProtNLM"/>
    </source>
</evidence>
<reference evidence="1" key="1">
    <citation type="journal article" date="2022" name="Int. J. Mol. Sci.">
        <title>Draft Genome of Tanacetum Coccineum: Genomic Comparison of Closely Related Tanacetum-Family Plants.</title>
        <authorList>
            <person name="Yamashiro T."/>
            <person name="Shiraishi A."/>
            <person name="Nakayama K."/>
            <person name="Satake H."/>
        </authorList>
    </citation>
    <scope>NUCLEOTIDE SEQUENCE</scope>
</reference>
<dbReference type="Proteomes" id="UP001151760">
    <property type="component" value="Unassembled WGS sequence"/>
</dbReference>
<name>A0ABQ5FN10_9ASTR</name>
<comment type="caution">
    <text evidence="1">The sequence shown here is derived from an EMBL/GenBank/DDBJ whole genome shotgun (WGS) entry which is preliminary data.</text>
</comment>
<organism evidence="1 2">
    <name type="scientific">Tanacetum coccineum</name>
    <dbReference type="NCBI Taxonomy" id="301880"/>
    <lineage>
        <taxon>Eukaryota</taxon>
        <taxon>Viridiplantae</taxon>
        <taxon>Streptophyta</taxon>
        <taxon>Embryophyta</taxon>
        <taxon>Tracheophyta</taxon>
        <taxon>Spermatophyta</taxon>
        <taxon>Magnoliopsida</taxon>
        <taxon>eudicotyledons</taxon>
        <taxon>Gunneridae</taxon>
        <taxon>Pentapetalae</taxon>
        <taxon>asterids</taxon>
        <taxon>campanulids</taxon>
        <taxon>Asterales</taxon>
        <taxon>Asteraceae</taxon>
        <taxon>Asteroideae</taxon>
        <taxon>Anthemideae</taxon>
        <taxon>Anthemidinae</taxon>
        <taxon>Tanacetum</taxon>
    </lineage>
</organism>
<sequence>MTKLMKKMKYLKDKIHAWIKVKKDSLKNIKKTLKAELAEIDLLLDKGEGNSDVLNKRMFVSKSLQELDNLESMEVAQKAKIKWAIKGDENSKYYHGILNKKEASLLSMVSW</sequence>
<evidence type="ECO:0000313" key="2">
    <source>
        <dbReference type="Proteomes" id="UP001151760"/>
    </source>
</evidence>
<dbReference type="EMBL" id="BQNB010017557">
    <property type="protein sequence ID" value="GJT64574.1"/>
    <property type="molecule type" value="Genomic_DNA"/>
</dbReference>
<keyword evidence="2" id="KW-1185">Reference proteome</keyword>
<accession>A0ABQ5FN10</accession>
<reference evidence="1" key="2">
    <citation type="submission" date="2022-01" db="EMBL/GenBank/DDBJ databases">
        <authorList>
            <person name="Yamashiro T."/>
            <person name="Shiraishi A."/>
            <person name="Satake H."/>
            <person name="Nakayama K."/>
        </authorList>
    </citation>
    <scope>NUCLEOTIDE SEQUENCE</scope>
</reference>
<evidence type="ECO:0000313" key="1">
    <source>
        <dbReference type="EMBL" id="GJT64574.1"/>
    </source>
</evidence>